<proteinExistence type="predicted"/>
<comment type="caution">
    <text evidence="1">The sequence shown here is derived from an EMBL/GenBank/DDBJ whole genome shotgun (WGS) entry which is preliminary data.</text>
</comment>
<dbReference type="Proteomes" id="UP001239111">
    <property type="component" value="Chromosome 2"/>
</dbReference>
<name>A0ACC2P512_9HYME</name>
<reference evidence="1" key="1">
    <citation type="submission" date="2023-04" db="EMBL/GenBank/DDBJ databases">
        <title>A chromosome-level genome assembly of the parasitoid wasp Eretmocerus hayati.</title>
        <authorList>
            <person name="Zhong Y."/>
            <person name="Liu S."/>
            <person name="Liu Y."/>
        </authorList>
    </citation>
    <scope>NUCLEOTIDE SEQUENCE</scope>
    <source>
        <strain evidence="1">ZJU_SS_LIU_2023</strain>
    </source>
</reference>
<evidence type="ECO:0000313" key="2">
    <source>
        <dbReference type="Proteomes" id="UP001239111"/>
    </source>
</evidence>
<evidence type="ECO:0000313" key="1">
    <source>
        <dbReference type="EMBL" id="KAJ8678404.1"/>
    </source>
</evidence>
<accession>A0ACC2P512</accession>
<protein>
    <submittedName>
        <fullName evidence="1">Uncharacterized protein</fullName>
    </submittedName>
</protein>
<gene>
    <name evidence="1" type="ORF">QAD02_014191</name>
</gene>
<dbReference type="EMBL" id="CM056742">
    <property type="protein sequence ID" value="KAJ8678404.1"/>
    <property type="molecule type" value="Genomic_DNA"/>
</dbReference>
<organism evidence="1 2">
    <name type="scientific">Eretmocerus hayati</name>
    <dbReference type="NCBI Taxonomy" id="131215"/>
    <lineage>
        <taxon>Eukaryota</taxon>
        <taxon>Metazoa</taxon>
        <taxon>Ecdysozoa</taxon>
        <taxon>Arthropoda</taxon>
        <taxon>Hexapoda</taxon>
        <taxon>Insecta</taxon>
        <taxon>Pterygota</taxon>
        <taxon>Neoptera</taxon>
        <taxon>Endopterygota</taxon>
        <taxon>Hymenoptera</taxon>
        <taxon>Apocrita</taxon>
        <taxon>Proctotrupomorpha</taxon>
        <taxon>Chalcidoidea</taxon>
        <taxon>Aphelinidae</taxon>
        <taxon>Aphelininae</taxon>
        <taxon>Eretmocerus</taxon>
    </lineage>
</organism>
<keyword evidence="2" id="KW-1185">Reference proteome</keyword>
<sequence>MDTSRYPRMMYERLQLQIHSNSANFKRNWVAQLKKISETIDHSYLFEHEDPEMIRIAIPVIEAAIKNSSFAIDVERAKQSSYNTFYKEINGKNMYDQIFDDLERVRRNCETFGDLPFEENAVFDLLENLHPRYGSERSIEIVMGMLEDQKFHDIGGYLNQKDQSSEISNDAKSNDGDSIVEVEVPKKIHPFIDLTNNSPESDGSVVIEKSIVEKIEKDEGSESNSSEAEVYLSGGDNDFLDLSDSEPFKNLTDDWNMSSGGLRKSGCAPPLIDFLSLLKEPVKTTTNLLEGDSSISSPAGASEILEENNNDPNNNLDSIILDGESGNANNTSHPNLFSHDSGNECLGFLENDGLAQDVLDPSPGCSKYTDTKVNFPVHKNLPHTKVRPPPSPVPGCSKDFESKDDPKQEHEIDKLIKNDADCIKEIMPWADSHTIHCLLDKYRSSSNRKQLALWDLMSQDANQNGNAASKRKFIFDSCEVQTKVSKSERHDNLENHSIETNPGSFHEQKNHQPIPVNSFSDDESMNADISVINHRDLIFGEDTATESSKPELPRKKGVYPSNGSLVCSVPLMNQDHTLGRLLDDSCNTIESDQESVGRNNNCTINSNNVGASVSLGSAIDHDLLSKDNDVGRLIEKTCDEIVTIQQQLKSDAELFLMRHKNIPISGTISPKKEGDLRHNKSAVLQCSTVSHESNAVPMTSVITDAASSKFPFAKGGKSRTPNQVTETTFSANRPSQVTRIRSAPAVDAGVYAKSELWPKSAASNYAHIKTAEMKLSMQHPSFVSKSNAHRVQPSATVTSSALNVAKRGPPATITSNSNFRYRAGKDKIIIYSILIVEPPESFLYPQLLHHC</sequence>